<gene>
    <name evidence="11" type="ORF">DLJ48_08325</name>
    <name evidence="10" type="ORF">EVC35_02325</name>
</gene>
<dbReference type="InterPro" id="IPR015424">
    <property type="entry name" value="PyrdxlP-dep_Trfase"/>
</dbReference>
<dbReference type="InterPro" id="IPR015422">
    <property type="entry name" value="PyrdxlP-dep_Trfase_small"/>
</dbReference>
<dbReference type="EMBL" id="CP029684">
    <property type="protein sequence ID" value="QAS70526.1"/>
    <property type="molecule type" value="Genomic_DNA"/>
</dbReference>
<evidence type="ECO:0000313" key="11">
    <source>
        <dbReference type="EMBL" id="QAS70526.1"/>
    </source>
</evidence>
<reference evidence="11 12" key="1">
    <citation type="journal article" date="2019" name="Syst. Appl. Microbiol.">
        <title>Oenococcus sicerae sp. nov., isolated from French cider.</title>
        <authorList>
            <person name="Cousin F.J."/>
            <person name="Le Guellec R."/>
            <person name="Chagnot C."/>
            <person name="Goux D."/>
            <person name="Dalmasso M."/>
            <person name="Laplace J.M."/>
            <person name="Cretenet M."/>
        </authorList>
    </citation>
    <scope>NUCLEOTIDE SEQUENCE [LARGE SCALE GENOMIC DNA]</scope>
    <source>
        <strain evidence="11 12">UCMA 15228</strain>
    </source>
</reference>
<sequence>MANNPYLADFPILARKVNGHQLCYLDNAATSQKPQVVIDRINHYYTDENANIHRGTHTLAQQATQAYEAVRDHVQHFLNAASREEIVFTRSTTEGLNWLARQWGLSHLQAGDEIVISLLEHHSNLVPWQQVAKKTGAHLRYLAANQQGLIDLAAAEGIINARTKIVSITQVSNVLGSRQPIKQLTALAHEHGAVMIVDAAQSAPHMAIDVQDLDCDFMAFSAHKMLGPTGVGVLYGKQALLDDMSPEFYGGEMVEEVTEQSATFKQGALRFEAGTQNIAGVIAFGSALSYLQQVGFEQIENQDRQLVSYAWPRLQKLNGVQLYGSNDPSDHNGIISFNLDGLHPHDVATIFDDEGIAIRAGQHCAQPLLHYLSLSATCRASFYFYNTIEDVDRLLAAIVDTQHFFNRHLSRESLI</sequence>
<dbReference type="RefSeq" id="WP_128686992.1">
    <property type="nucleotide sequence ID" value="NZ_CP029684.2"/>
</dbReference>
<comment type="cofactor">
    <cofactor evidence="1 7">
        <name>pyridoxal 5'-phosphate</name>
        <dbReference type="ChEBI" id="CHEBI:597326"/>
    </cofactor>
</comment>
<comment type="function">
    <text evidence="8">Catalyzes the removal of elemental sulfur and selenium atoms from L-cysteine, L-cystine, L-selenocysteine, and L-selenocystine to produce L-alanine.</text>
</comment>
<dbReference type="InterPro" id="IPR020578">
    <property type="entry name" value="Aminotrans_V_PyrdxlP_BS"/>
</dbReference>
<dbReference type="GO" id="GO:0006534">
    <property type="term" value="P:cysteine metabolic process"/>
    <property type="evidence" value="ECO:0007669"/>
    <property type="project" value="UniProtKB-UniRule"/>
</dbReference>
<evidence type="ECO:0000256" key="7">
    <source>
        <dbReference type="RuleBase" id="RU004504"/>
    </source>
</evidence>
<dbReference type="Pfam" id="PF00266">
    <property type="entry name" value="Aminotran_5"/>
    <property type="match status" value="1"/>
</dbReference>
<dbReference type="PANTHER" id="PTHR43586">
    <property type="entry name" value="CYSTEINE DESULFURASE"/>
    <property type="match status" value="1"/>
</dbReference>
<name>A0AAJ1VMN2_9LACO</name>
<dbReference type="Gene3D" id="3.90.1150.10">
    <property type="entry name" value="Aspartate Aminotransferase, domain 1"/>
    <property type="match status" value="1"/>
</dbReference>
<evidence type="ECO:0000256" key="6">
    <source>
        <dbReference type="ARBA" id="ARBA00050776"/>
    </source>
</evidence>
<dbReference type="Gene3D" id="3.40.640.10">
    <property type="entry name" value="Type I PLP-dependent aspartate aminotransferase-like (Major domain)"/>
    <property type="match status" value="1"/>
</dbReference>
<dbReference type="InterPro" id="IPR015421">
    <property type="entry name" value="PyrdxlP-dep_Trfase_major"/>
</dbReference>
<dbReference type="InterPro" id="IPR016454">
    <property type="entry name" value="Cysteine_dSase"/>
</dbReference>
<dbReference type="InterPro" id="IPR000192">
    <property type="entry name" value="Aminotrans_V_dom"/>
</dbReference>
<dbReference type="EC" id="2.8.1.7" evidence="3 8"/>
<dbReference type="CDD" id="cd06453">
    <property type="entry name" value="SufS_like"/>
    <property type="match status" value="1"/>
</dbReference>
<dbReference type="EMBL" id="SDWY01000001">
    <property type="protein sequence ID" value="MDN6899841.1"/>
    <property type="molecule type" value="Genomic_DNA"/>
</dbReference>
<proteinExistence type="inferred from homology"/>
<keyword evidence="4 8" id="KW-0808">Transferase</keyword>
<dbReference type="PROSITE" id="PS00595">
    <property type="entry name" value="AA_TRANSFER_CLASS_5"/>
    <property type="match status" value="1"/>
</dbReference>
<evidence type="ECO:0000256" key="4">
    <source>
        <dbReference type="ARBA" id="ARBA00022679"/>
    </source>
</evidence>
<dbReference type="PIRSF" id="PIRSF005572">
    <property type="entry name" value="NifS"/>
    <property type="match status" value="1"/>
</dbReference>
<dbReference type="PANTHER" id="PTHR43586:SF8">
    <property type="entry name" value="CYSTEINE DESULFURASE 1, CHLOROPLASTIC"/>
    <property type="match status" value="1"/>
</dbReference>
<feature type="domain" description="Aminotransferase class V" evidence="9">
    <location>
        <begin position="24"/>
        <end position="394"/>
    </location>
</feature>
<dbReference type="SUPFAM" id="SSF53383">
    <property type="entry name" value="PLP-dependent transferases"/>
    <property type="match status" value="1"/>
</dbReference>
<evidence type="ECO:0000256" key="5">
    <source>
        <dbReference type="ARBA" id="ARBA00022898"/>
    </source>
</evidence>
<evidence type="ECO:0000256" key="1">
    <source>
        <dbReference type="ARBA" id="ARBA00001933"/>
    </source>
</evidence>
<dbReference type="InterPro" id="IPR010970">
    <property type="entry name" value="Cys_dSase_SufS"/>
</dbReference>
<dbReference type="Proteomes" id="UP000286907">
    <property type="component" value="Chromosome"/>
</dbReference>
<evidence type="ECO:0000259" key="9">
    <source>
        <dbReference type="Pfam" id="PF00266"/>
    </source>
</evidence>
<dbReference type="GO" id="GO:0030170">
    <property type="term" value="F:pyridoxal phosphate binding"/>
    <property type="evidence" value="ECO:0007669"/>
    <property type="project" value="UniProtKB-UniRule"/>
</dbReference>
<keyword evidence="5 8" id="KW-0663">Pyridoxal phosphate</keyword>
<dbReference type="NCBIfam" id="TIGR01979">
    <property type="entry name" value="sufS"/>
    <property type="match status" value="1"/>
</dbReference>
<dbReference type="AlphaFoldDB" id="A0AAJ1VMN2"/>
<comment type="catalytic activity">
    <reaction evidence="6 8">
        <text>(sulfur carrier)-H + L-cysteine = (sulfur carrier)-SH + L-alanine</text>
        <dbReference type="Rhea" id="RHEA:43892"/>
        <dbReference type="Rhea" id="RHEA-COMP:14737"/>
        <dbReference type="Rhea" id="RHEA-COMP:14739"/>
        <dbReference type="ChEBI" id="CHEBI:29917"/>
        <dbReference type="ChEBI" id="CHEBI:35235"/>
        <dbReference type="ChEBI" id="CHEBI:57972"/>
        <dbReference type="ChEBI" id="CHEBI:64428"/>
        <dbReference type="EC" id="2.8.1.7"/>
    </reaction>
</comment>
<keyword evidence="12" id="KW-1185">Reference proteome</keyword>
<evidence type="ECO:0000313" key="12">
    <source>
        <dbReference type="Proteomes" id="UP000286907"/>
    </source>
</evidence>
<evidence type="ECO:0000256" key="8">
    <source>
        <dbReference type="RuleBase" id="RU004506"/>
    </source>
</evidence>
<dbReference type="GO" id="GO:0031071">
    <property type="term" value="F:cysteine desulfurase activity"/>
    <property type="evidence" value="ECO:0007669"/>
    <property type="project" value="UniProtKB-UniRule"/>
</dbReference>
<evidence type="ECO:0000256" key="3">
    <source>
        <dbReference type="ARBA" id="ARBA00012239"/>
    </source>
</evidence>
<reference evidence="10" key="2">
    <citation type="submission" date="2019-01" db="EMBL/GenBank/DDBJ databases">
        <title>Oenococcus sicerae UCMA17102.</title>
        <authorList>
            <person name="Cousin F.J."/>
            <person name="Le Guellec R."/>
            <person name="Cretenet M."/>
        </authorList>
    </citation>
    <scope>NUCLEOTIDE SEQUENCE</scope>
    <source>
        <strain evidence="10">UCMA17102</strain>
    </source>
</reference>
<reference evidence="11" key="3">
    <citation type="submission" date="2020-01" db="EMBL/GenBank/DDBJ databases">
        <authorList>
            <person name="Cousin F.J."/>
            <person name="Le Guellec R."/>
            <person name="Cretenet M."/>
        </authorList>
    </citation>
    <scope>NUCLEOTIDE SEQUENCE</scope>
    <source>
        <strain evidence="11">UCMA 15228</strain>
    </source>
</reference>
<dbReference type="Proteomes" id="UP001167919">
    <property type="component" value="Unassembled WGS sequence"/>
</dbReference>
<evidence type="ECO:0000313" key="10">
    <source>
        <dbReference type="EMBL" id="MDN6899841.1"/>
    </source>
</evidence>
<organism evidence="10 13">
    <name type="scientific">Oenococcus sicerae</name>
    <dbReference type="NCBI Taxonomy" id="2203724"/>
    <lineage>
        <taxon>Bacteria</taxon>
        <taxon>Bacillati</taxon>
        <taxon>Bacillota</taxon>
        <taxon>Bacilli</taxon>
        <taxon>Lactobacillales</taxon>
        <taxon>Lactobacillaceae</taxon>
        <taxon>Oenococcus</taxon>
    </lineage>
</organism>
<evidence type="ECO:0000313" key="13">
    <source>
        <dbReference type="Proteomes" id="UP001167919"/>
    </source>
</evidence>
<accession>A0AAJ1VMN2</accession>
<comment type="similarity">
    <text evidence="2 8">Belongs to the class-V pyridoxal-phosphate-dependent aminotransferase family. Csd subfamily.</text>
</comment>
<evidence type="ECO:0000256" key="2">
    <source>
        <dbReference type="ARBA" id="ARBA00010447"/>
    </source>
</evidence>
<protein>
    <recommendedName>
        <fullName evidence="3 8">Cysteine desulfurase</fullName>
        <ecNumber evidence="3 8">2.8.1.7</ecNumber>
    </recommendedName>
</protein>